<dbReference type="PANTHER" id="PTHR24351">
    <property type="entry name" value="RIBOSOMAL PROTEIN S6 KINASE"/>
    <property type="match status" value="1"/>
</dbReference>
<dbReference type="InterPro" id="IPR008271">
    <property type="entry name" value="Ser/Thr_kinase_AS"/>
</dbReference>
<evidence type="ECO:0000256" key="9">
    <source>
        <dbReference type="SAM" id="MobiDB-lite"/>
    </source>
</evidence>
<feature type="region of interest" description="Disordered" evidence="9">
    <location>
        <begin position="83"/>
        <end position="108"/>
    </location>
</feature>
<dbReference type="GO" id="GO:0005524">
    <property type="term" value="F:ATP binding"/>
    <property type="evidence" value="ECO:0007669"/>
    <property type="project" value="UniProtKB-UniRule"/>
</dbReference>
<dbReference type="PROSITE" id="PS50011">
    <property type="entry name" value="PROTEIN_KINASE_DOM"/>
    <property type="match status" value="1"/>
</dbReference>
<dbReference type="InterPro" id="IPR045270">
    <property type="entry name" value="STKc_AGC"/>
</dbReference>
<dbReference type="InterPro" id="IPR001849">
    <property type="entry name" value="PH_domain"/>
</dbReference>
<evidence type="ECO:0000256" key="1">
    <source>
        <dbReference type="ARBA" id="ARBA00006935"/>
    </source>
</evidence>
<dbReference type="PROSITE" id="PS50003">
    <property type="entry name" value="PH_DOMAIN"/>
    <property type="match status" value="1"/>
</dbReference>
<evidence type="ECO:0000259" key="12">
    <source>
        <dbReference type="PROSITE" id="PS51285"/>
    </source>
</evidence>
<protein>
    <recommendedName>
        <fullName evidence="15">AGC/AKT protein kinase</fullName>
    </recommendedName>
</protein>
<reference evidence="14" key="1">
    <citation type="journal article" date="2010" name="Genome Biol.">
        <title>Genome sequence of the necrotrophic plant pathogen Pythium ultimum reveals original pathogenicity mechanisms and effector repertoire.</title>
        <authorList>
            <person name="Levesque C.A."/>
            <person name="Brouwer H."/>
            <person name="Cano L."/>
            <person name="Hamilton J.P."/>
            <person name="Holt C."/>
            <person name="Huitema E."/>
            <person name="Raffaele S."/>
            <person name="Robideau G.P."/>
            <person name="Thines M."/>
            <person name="Win J."/>
            <person name="Zerillo M.M."/>
            <person name="Beakes G.W."/>
            <person name="Boore J.L."/>
            <person name="Busam D."/>
            <person name="Dumas B."/>
            <person name="Ferriera S."/>
            <person name="Fuerstenberg S.I."/>
            <person name="Gachon C.M."/>
            <person name="Gaulin E."/>
            <person name="Govers F."/>
            <person name="Grenville-Briggs L."/>
            <person name="Horner N."/>
            <person name="Hostetler J."/>
            <person name="Jiang R.H."/>
            <person name="Johnson J."/>
            <person name="Krajaejun T."/>
            <person name="Lin H."/>
            <person name="Meijer H.J."/>
            <person name="Moore B."/>
            <person name="Morris P."/>
            <person name="Phuntmart V."/>
            <person name="Puiu D."/>
            <person name="Shetty J."/>
            <person name="Stajich J.E."/>
            <person name="Tripathy S."/>
            <person name="Wawra S."/>
            <person name="van West P."/>
            <person name="Whitty B.R."/>
            <person name="Coutinho P.M."/>
            <person name="Henrissat B."/>
            <person name="Martin F."/>
            <person name="Thomas P.D."/>
            <person name="Tyler B.M."/>
            <person name="De Vries R.P."/>
            <person name="Kamoun S."/>
            <person name="Yandell M."/>
            <person name="Tisserat N."/>
            <person name="Buell C.R."/>
        </authorList>
    </citation>
    <scope>NUCLEOTIDE SEQUENCE</scope>
    <source>
        <strain evidence="14">DAOM:BR144</strain>
    </source>
</reference>
<dbReference type="InterPro" id="IPR011993">
    <property type="entry name" value="PH-like_dom_sf"/>
</dbReference>
<dbReference type="OMA" id="GMEYYPG"/>
<feature type="domain" description="Protein kinase" evidence="11">
    <location>
        <begin position="454"/>
        <end position="722"/>
    </location>
</feature>
<dbReference type="Proteomes" id="UP000019132">
    <property type="component" value="Unassembled WGS sequence"/>
</dbReference>
<evidence type="ECO:0000256" key="6">
    <source>
        <dbReference type="ARBA" id="ARBA00022777"/>
    </source>
</evidence>
<keyword evidence="2" id="KW-0723">Serine/threonine-protein kinase</keyword>
<dbReference type="VEuPathDB" id="FungiDB:PYU1_G004386"/>
<keyword evidence="3" id="KW-0597">Phosphoprotein</keyword>
<keyword evidence="14" id="KW-1185">Reference proteome</keyword>
<dbReference type="SMART" id="SM00233">
    <property type="entry name" value="PH"/>
    <property type="match status" value="1"/>
</dbReference>
<keyword evidence="7 8" id="KW-0067">ATP-binding</keyword>
<dbReference type="EMBL" id="GL376631">
    <property type="status" value="NOT_ANNOTATED_CDS"/>
    <property type="molecule type" value="Genomic_DNA"/>
</dbReference>
<dbReference type="InterPro" id="IPR017441">
    <property type="entry name" value="Protein_kinase_ATP_BS"/>
</dbReference>
<feature type="binding site" evidence="8">
    <location>
        <position position="483"/>
    </location>
    <ligand>
        <name>ATP</name>
        <dbReference type="ChEBI" id="CHEBI:30616"/>
    </ligand>
</feature>
<dbReference type="STRING" id="431595.K3WHF4"/>
<dbReference type="AlphaFoldDB" id="K3WHF4"/>
<dbReference type="Gene3D" id="3.30.200.20">
    <property type="entry name" value="Phosphorylase Kinase, domain 1"/>
    <property type="match status" value="1"/>
</dbReference>
<feature type="domain" description="AGC-kinase C-terminal" evidence="12">
    <location>
        <begin position="723"/>
        <end position="812"/>
    </location>
</feature>
<dbReference type="Gene3D" id="1.10.510.10">
    <property type="entry name" value="Transferase(Phosphotransferase) domain 1"/>
    <property type="match status" value="1"/>
</dbReference>
<reference evidence="14" key="2">
    <citation type="submission" date="2010-04" db="EMBL/GenBank/DDBJ databases">
        <authorList>
            <person name="Buell R."/>
            <person name="Hamilton J."/>
            <person name="Hostetler J."/>
        </authorList>
    </citation>
    <scope>NUCLEOTIDE SEQUENCE [LARGE SCALE GENOMIC DNA]</scope>
    <source>
        <strain evidence="14">DAOM:BR144</strain>
    </source>
</reference>
<keyword evidence="5 8" id="KW-0547">Nucleotide-binding</keyword>
<dbReference type="CDD" id="cd05123">
    <property type="entry name" value="STKc_AGC"/>
    <property type="match status" value="1"/>
</dbReference>
<evidence type="ECO:0000313" key="14">
    <source>
        <dbReference type="Proteomes" id="UP000019132"/>
    </source>
</evidence>
<accession>K3WHF4</accession>
<dbReference type="EnsemblProtists" id="PYU1_T004396">
    <property type="protein sequence ID" value="PYU1_T004396"/>
    <property type="gene ID" value="PYU1_G004386"/>
</dbReference>
<evidence type="ECO:0000256" key="7">
    <source>
        <dbReference type="ARBA" id="ARBA00022840"/>
    </source>
</evidence>
<feature type="compositionally biased region" description="Low complexity" evidence="9">
    <location>
        <begin position="83"/>
        <end position="93"/>
    </location>
</feature>
<dbReference type="InterPro" id="IPR011009">
    <property type="entry name" value="Kinase-like_dom_sf"/>
</dbReference>
<dbReference type="PROSITE" id="PS51285">
    <property type="entry name" value="AGC_KINASE_CTER"/>
    <property type="match status" value="1"/>
</dbReference>
<dbReference type="Pfam" id="PF00069">
    <property type="entry name" value="Pkinase"/>
    <property type="match status" value="1"/>
</dbReference>
<dbReference type="SUPFAM" id="SSF56112">
    <property type="entry name" value="Protein kinase-like (PK-like)"/>
    <property type="match status" value="1"/>
</dbReference>
<evidence type="ECO:0000259" key="11">
    <source>
        <dbReference type="PROSITE" id="PS50011"/>
    </source>
</evidence>
<dbReference type="eggNOG" id="KOG0690">
    <property type="taxonomic scope" value="Eukaryota"/>
</dbReference>
<dbReference type="InterPro" id="IPR000961">
    <property type="entry name" value="AGC-kinase_C"/>
</dbReference>
<evidence type="ECO:0000313" key="13">
    <source>
        <dbReference type="EnsemblProtists" id="PYU1_T004396"/>
    </source>
</evidence>
<keyword evidence="4" id="KW-0808">Transferase</keyword>
<evidence type="ECO:0000256" key="5">
    <source>
        <dbReference type="ARBA" id="ARBA00022741"/>
    </source>
</evidence>
<evidence type="ECO:0000256" key="8">
    <source>
        <dbReference type="PROSITE-ProRule" id="PRU10141"/>
    </source>
</evidence>
<keyword evidence="6" id="KW-0418">Kinase</keyword>
<dbReference type="PROSITE" id="PS00107">
    <property type="entry name" value="PROTEIN_KINASE_ATP"/>
    <property type="match status" value="1"/>
</dbReference>
<dbReference type="Pfam" id="PF00169">
    <property type="entry name" value="PH"/>
    <property type="match status" value="1"/>
</dbReference>
<dbReference type="Gene3D" id="2.30.29.30">
    <property type="entry name" value="Pleckstrin-homology domain (PH domain)/Phosphotyrosine-binding domain (PTB)"/>
    <property type="match status" value="1"/>
</dbReference>
<dbReference type="GO" id="GO:0004674">
    <property type="term" value="F:protein serine/threonine kinase activity"/>
    <property type="evidence" value="ECO:0007669"/>
    <property type="project" value="UniProtKB-KW"/>
</dbReference>
<comment type="similarity">
    <text evidence="1">Belongs to the protein kinase superfamily. AGC Ser/Thr protein kinase family. RAC subfamily.</text>
</comment>
<organism evidence="13 14">
    <name type="scientific">Globisporangium ultimum (strain ATCC 200006 / CBS 805.95 / DAOM BR144)</name>
    <name type="common">Pythium ultimum</name>
    <dbReference type="NCBI Taxonomy" id="431595"/>
    <lineage>
        <taxon>Eukaryota</taxon>
        <taxon>Sar</taxon>
        <taxon>Stramenopiles</taxon>
        <taxon>Oomycota</taxon>
        <taxon>Peronosporomycetes</taxon>
        <taxon>Pythiales</taxon>
        <taxon>Pythiaceae</taxon>
        <taxon>Globisporangium</taxon>
    </lineage>
</organism>
<evidence type="ECO:0008006" key="15">
    <source>
        <dbReference type="Google" id="ProtNLM"/>
    </source>
</evidence>
<sequence>MQDRERPRFTLFAPEDQEAMVRRERNTLNGGANGNAATSLHNLNTSAAISKFLAGDPPRASSYSLRPSQTFYGRDSFGGDTDASVTSSSVADGSGSGNGNSGVAGASAHATSSGASRVRLSVCADENDAFDDMFETDWEGYLWKQGHVVRSWRYRYAILSGTTFSYYVSKDVAMIDTEKFRGRVTVTGARKDDARTNGVLVTTTINKVFALYTRTAIESEIWIKMIQQAVQNASGQKMSTSATTTSGGRDSDLQQQQMYGRNTLTTNAILAQTVRSSLDWKTRNLNTIRQFYSLWTAQFLEPRGVNESAANFIGLFPLCSTDMILTVRYPCEFFPSSVFYGREGLVDVVLGLSKFVQFRKFTVSRYLNTKQPNVMQVLATGKIWNKSLQREFTFNTRDELQLSPGGRVLSMQMHIEVDLMAFQMSDSDKKSVKNDRVFQATTSKRVLSLSIQHFHVNRVLGKGTFGTVVLAERKNTGEIFAVKILEKSSMSNYDKLRTKTEMRILRDVHHPFIAPLRFSFQSHSRVFLGMEYYPGGSLYTHMNRFSNNKEHRVKIAIDLPRVRFYASQIVLALCHLHACDIVYRDLKPDNIMIDDEGNVALVDFGLSKTSVSQLSGARTMAGSPAYTAPELLKPKRSRDYGKAVDWWCLGILIYEMLLAKRPFHHLNVSVLYKLIEKDPVKFPPKCNLPPEARSLIIGLLEKDPTKRLGARQASEILTHPFFKDIKWDLVLRKKIQPPWVPAPLSLEEEKMKNPDINYDKFLASKTYSTGSFFSMIFAWRSPHSRTRRKPERDNDTFGKFSYVSDTTNSFLVDEDEMLDSAFTGRRSIQLQNLSGEV</sequence>
<reference evidence="13" key="3">
    <citation type="submission" date="2015-02" db="UniProtKB">
        <authorList>
            <consortium name="EnsemblProtists"/>
        </authorList>
    </citation>
    <scope>IDENTIFICATION</scope>
    <source>
        <strain evidence="13">DAOM BR144</strain>
    </source>
</reference>
<evidence type="ECO:0000256" key="2">
    <source>
        <dbReference type="ARBA" id="ARBA00022527"/>
    </source>
</evidence>
<dbReference type="InterPro" id="IPR000719">
    <property type="entry name" value="Prot_kinase_dom"/>
</dbReference>
<feature type="domain" description="PH" evidence="10">
    <location>
        <begin position="135"/>
        <end position="231"/>
    </location>
</feature>
<name>K3WHF4_GLOUD</name>
<dbReference type="PROSITE" id="PS00108">
    <property type="entry name" value="PROTEIN_KINASE_ST"/>
    <property type="match status" value="1"/>
</dbReference>
<dbReference type="InParanoid" id="K3WHF4"/>
<evidence type="ECO:0000256" key="4">
    <source>
        <dbReference type="ARBA" id="ARBA00022679"/>
    </source>
</evidence>
<dbReference type="FunFam" id="3.30.200.20:FF:000416">
    <property type="entry name" value="AGC/AKT protein kinase"/>
    <property type="match status" value="1"/>
</dbReference>
<proteinExistence type="inferred from homology"/>
<dbReference type="SUPFAM" id="SSF50729">
    <property type="entry name" value="PH domain-like"/>
    <property type="match status" value="1"/>
</dbReference>
<evidence type="ECO:0000256" key="3">
    <source>
        <dbReference type="ARBA" id="ARBA00022553"/>
    </source>
</evidence>
<dbReference type="HOGENOM" id="CLU_014229_0_0_1"/>
<dbReference type="FunFam" id="1.10.510.10:FF:000210">
    <property type="entry name" value="Non-specific serine/threonine protein kinase"/>
    <property type="match status" value="1"/>
</dbReference>
<dbReference type="SMART" id="SM00220">
    <property type="entry name" value="S_TKc"/>
    <property type="match status" value="1"/>
</dbReference>
<evidence type="ECO:0000259" key="10">
    <source>
        <dbReference type="PROSITE" id="PS50003"/>
    </source>
</evidence>